<evidence type="ECO:0000313" key="1">
    <source>
        <dbReference type="EMBL" id="GAA3623839.1"/>
    </source>
</evidence>
<reference evidence="2" key="1">
    <citation type="journal article" date="2019" name="Int. J. Syst. Evol. Microbiol.">
        <title>The Global Catalogue of Microorganisms (GCM) 10K type strain sequencing project: providing services to taxonomists for standard genome sequencing and annotation.</title>
        <authorList>
            <consortium name="The Broad Institute Genomics Platform"/>
            <consortium name="The Broad Institute Genome Sequencing Center for Infectious Disease"/>
            <person name="Wu L."/>
            <person name="Ma J."/>
        </authorList>
    </citation>
    <scope>NUCLEOTIDE SEQUENCE [LARGE SCALE GENOMIC DNA]</scope>
    <source>
        <strain evidence="2">JCM 16929</strain>
    </source>
</reference>
<accession>A0ABP7A2U3</accession>
<organism evidence="1 2">
    <name type="scientific">Microlunatus ginsengisoli</name>
    <dbReference type="NCBI Taxonomy" id="363863"/>
    <lineage>
        <taxon>Bacteria</taxon>
        <taxon>Bacillati</taxon>
        <taxon>Actinomycetota</taxon>
        <taxon>Actinomycetes</taxon>
        <taxon>Propionibacteriales</taxon>
        <taxon>Propionibacteriaceae</taxon>
        <taxon>Microlunatus</taxon>
    </lineage>
</organism>
<keyword evidence="2" id="KW-1185">Reference proteome</keyword>
<sequence length="87" mass="9247">MSIPGTARRSTVPALRLTTRQVWVLQAVADGRLEYDVLLGELAGFAVDGCPVGWTVIGLAVRGLVVFDPLRPGPPRLARRGAAVLGR</sequence>
<dbReference type="Proteomes" id="UP001501490">
    <property type="component" value="Unassembled WGS sequence"/>
</dbReference>
<evidence type="ECO:0000313" key="2">
    <source>
        <dbReference type="Proteomes" id="UP001501490"/>
    </source>
</evidence>
<gene>
    <name evidence="1" type="ORF">GCM10022236_27730</name>
</gene>
<name>A0ABP7A2U3_9ACTN</name>
<evidence type="ECO:0008006" key="3">
    <source>
        <dbReference type="Google" id="ProtNLM"/>
    </source>
</evidence>
<comment type="caution">
    <text evidence="1">The sequence shown here is derived from an EMBL/GenBank/DDBJ whole genome shotgun (WGS) entry which is preliminary data.</text>
</comment>
<proteinExistence type="predicted"/>
<dbReference type="RefSeq" id="WP_344805472.1">
    <property type="nucleotide sequence ID" value="NZ_BAABAB010000019.1"/>
</dbReference>
<dbReference type="EMBL" id="BAABAB010000019">
    <property type="protein sequence ID" value="GAA3623839.1"/>
    <property type="molecule type" value="Genomic_DNA"/>
</dbReference>
<protein>
    <recommendedName>
        <fullName evidence="3">MarR family transcriptional regulator</fullName>
    </recommendedName>
</protein>